<comment type="caution">
    <text evidence="1">The sequence shown here is derived from an EMBL/GenBank/DDBJ whole genome shotgun (WGS) entry which is preliminary data.</text>
</comment>
<dbReference type="Proteomes" id="UP000232455">
    <property type="component" value="Unassembled WGS sequence"/>
</dbReference>
<evidence type="ECO:0000313" key="1">
    <source>
        <dbReference type="EMBL" id="PKA73259.1"/>
    </source>
</evidence>
<name>A0ABX4Q8Y3_9PSED</name>
<evidence type="ECO:0000313" key="2">
    <source>
        <dbReference type="Proteomes" id="UP000232455"/>
    </source>
</evidence>
<accession>A0ABX4Q8Y3</accession>
<dbReference type="EMBL" id="PHHE01000001">
    <property type="protein sequence ID" value="PKA73259.1"/>
    <property type="molecule type" value="Genomic_DNA"/>
</dbReference>
<protein>
    <submittedName>
        <fullName evidence="1">Uncharacterized protein</fullName>
    </submittedName>
</protein>
<proteinExistence type="predicted"/>
<gene>
    <name evidence="1" type="ORF">ATI02_6382</name>
</gene>
<reference evidence="1 2" key="1">
    <citation type="submission" date="2017-11" db="EMBL/GenBank/DDBJ databases">
        <title>Genome sequencing of a diverse group of Pseudomonas species.</title>
        <authorList>
            <person name="Loper J."/>
        </authorList>
    </citation>
    <scope>NUCLEOTIDE SEQUENCE [LARGE SCALE GENOMIC DNA]</scope>
    <source>
        <strain evidence="1 2">LMG 25716</strain>
    </source>
</reference>
<keyword evidence="2" id="KW-1185">Reference proteome</keyword>
<sequence length="75" mass="8076">MAVHSICCVRYKSVVNSGGDNFCLSVVGMFRNCVSFFCTHLASDCVGSFLGAFICSKKLSKDKALRGSLWVSESA</sequence>
<organism evidence="1 2">
    <name type="scientific">Pseudomonas baetica</name>
    <dbReference type="NCBI Taxonomy" id="674054"/>
    <lineage>
        <taxon>Bacteria</taxon>
        <taxon>Pseudomonadati</taxon>
        <taxon>Pseudomonadota</taxon>
        <taxon>Gammaproteobacteria</taxon>
        <taxon>Pseudomonadales</taxon>
        <taxon>Pseudomonadaceae</taxon>
        <taxon>Pseudomonas</taxon>
    </lineage>
</organism>